<evidence type="ECO:0008006" key="4">
    <source>
        <dbReference type="Google" id="ProtNLM"/>
    </source>
</evidence>
<accession>A0ABV6KIX0</accession>
<dbReference type="RefSeq" id="WP_335959974.1">
    <property type="nucleotide sequence ID" value="NZ_JAXBLX010000008.1"/>
</dbReference>
<feature type="compositionally biased region" description="Basic and acidic residues" evidence="1">
    <location>
        <begin position="32"/>
        <end position="49"/>
    </location>
</feature>
<proteinExistence type="predicted"/>
<protein>
    <recommendedName>
        <fullName evidence="4">DUF4025 domain-containing protein</fullName>
    </recommendedName>
</protein>
<keyword evidence="3" id="KW-1185">Reference proteome</keyword>
<evidence type="ECO:0000313" key="3">
    <source>
        <dbReference type="Proteomes" id="UP001589838"/>
    </source>
</evidence>
<name>A0ABV6KIX0_9BACI</name>
<comment type="caution">
    <text evidence="2">The sequence shown here is derived from an EMBL/GenBank/DDBJ whole genome shotgun (WGS) entry which is preliminary data.</text>
</comment>
<organism evidence="2 3">
    <name type="scientific">Halalkalibacter kiskunsagensis</name>
    <dbReference type="NCBI Taxonomy" id="1548599"/>
    <lineage>
        <taxon>Bacteria</taxon>
        <taxon>Bacillati</taxon>
        <taxon>Bacillota</taxon>
        <taxon>Bacilli</taxon>
        <taxon>Bacillales</taxon>
        <taxon>Bacillaceae</taxon>
        <taxon>Halalkalibacter</taxon>
    </lineage>
</organism>
<sequence length="49" mass="5948">MKEHKLTNMTYDAEGEMSVHQQVMDSYSQGTHEQRHQEEEMENQYDKMK</sequence>
<evidence type="ECO:0000256" key="1">
    <source>
        <dbReference type="SAM" id="MobiDB-lite"/>
    </source>
</evidence>
<reference evidence="2 3" key="1">
    <citation type="submission" date="2024-09" db="EMBL/GenBank/DDBJ databases">
        <authorList>
            <person name="Sun Q."/>
            <person name="Mori K."/>
        </authorList>
    </citation>
    <scope>NUCLEOTIDE SEQUENCE [LARGE SCALE GENOMIC DNA]</scope>
    <source>
        <strain evidence="2 3">NCAIM B.02610</strain>
    </source>
</reference>
<dbReference type="Proteomes" id="UP001589838">
    <property type="component" value="Unassembled WGS sequence"/>
</dbReference>
<feature type="region of interest" description="Disordered" evidence="1">
    <location>
        <begin position="24"/>
        <end position="49"/>
    </location>
</feature>
<evidence type="ECO:0000313" key="2">
    <source>
        <dbReference type="EMBL" id="MFC0473257.1"/>
    </source>
</evidence>
<gene>
    <name evidence="2" type="ORF">ACFFHM_22835</name>
</gene>
<dbReference type="EMBL" id="JBHLUX010000092">
    <property type="protein sequence ID" value="MFC0473257.1"/>
    <property type="molecule type" value="Genomic_DNA"/>
</dbReference>